<proteinExistence type="predicted"/>
<dbReference type="RefSeq" id="WP_118897360.1">
    <property type="nucleotide sequence ID" value="NZ_CP032101.1"/>
</dbReference>
<name>A0A347TIS4_9BACT</name>
<evidence type="ECO:0000313" key="1">
    <source>
        <dbReference type="EMBL" id="AXX86502.1"/>
    </source>
</evidence>
<evidence type="ECO:0000313" key="2">
    <source>
        <dbReference type="Proteomes" id="UP000264693"/>
    </source>
</evidence>
<dbReference type="Proteomes" id="UP000264693">
    <property type="component" value="Chromosome"/>
</dbReference>
<reference evidence="1 2" key="1">
    <citation type="submission" date="2018-08" db="EMBL/GenBank/DDBJ databases">
        <title>Complete genome of the Arcobacter marinus type strain JCM 15502.</title>
        <authorList>
            <person name="Miller W.G."/>
            <person name="Yee E."/>
            <person name="Huynh S."/>
            <person name="Parker C.T."/>
        </authorList>
    </citation>
    <scope>NUCLEOTIDE SEQUENCE [LARGE SCALE GENOMIC DNA]</scope>
    <source>
        <strain evidence="1 2">JCM 15502</strain>
    </source>
</reference>
<organism evidence="1 2">
    <name type="scientific">Malaciobacter marinus</name>
    <dbReference type="NCBI Taxonomy" id="505249"/>
    <lineage>
        <taxon>Bacteria</taxon>
        <taxon>Pseudomonadati</taxon>
        <taxon>Campylobacterota</taxon>
        <taxon>Epsilonproteobacteria</taxon>
        <taxon>Campylobacterales</taxon>
        <taxon>Arcobacteraceae</taxon>
        <taxon>Malaciobacter</taxon>
    </lineage>
</organism>
<dbReference type="EMBL" id="CP032101">
    <property type="protein sequence ID" value="AXX86502.1"/>
    <property type="molecule type" value="Genomic_DNA"/>
</dbReference>
<dbReference type="AlphaFoldDB" id="A0A347TIS4"/>
<protein>
    <submittedName>
        <fullName evidence="1">Uncharacterized protein</fullName>
    </submittedName>
</protein>
<dbReference type="KEGG" id="amar:AMRN_0748"/>
<sequence length="467" mass="56863">MSVNFSKVDVSLLNFSRYNLSDKQLNSLQYNLNNLGIKNLSYADTIKELKNKLEYSYIVKSSKLLEYFVKNNLKSKNIKTKKIKDYSLVNGMFKYANDFYYDVKSNDINEVELKFKEYKKGDFLSNKDKLYSYKKIAKVMYLDYVNKQKEKVFITFTLPNKQFHKYNKNGFETNTFNSKDKFEENVEKGLKLLNEIHRYFYHTLKYKIRRYCKSNNITNKEVINIDFIKILEPHKSLDGHLHSLFYIDKTFLNIVEEVYSMTIDNFKLKETTFEILKNAKASTYLNKYLLKTTKSENLFYNQYKRYFSKTRFFTSSNFRHINQEKIEIVYKFLNQYKPKIIKYFKRGNIPIYYQIEQLILKGYFRFQEEKVKRISIDFQAIKKEFEKIKNKKDIDPFKRSILKNIDNYIKEYNSKTIQKVYFKKWLIYNKKHNEQIPIYNYEFEKLKINPFSIEKIEEGYFNKYQFI</sequence>
<accession>A0A347TIS4</accession>
<gene>
    <name evidence="1" type="ORF">AMRN_0748</name>
</gene>